<accession>A0A146JZV4</accession>
<sequence length="329" mass="37932">MGCGAQQQKKTSIVQDVKSDLKPSKYDFKTPVFVPKPGLKPTLPIPILESEKTQQSSTKLLTQEQQNRDQIAVTPKLLQQNDTNFLQRKTEDCIKIAPVQVIAQKINAESKNSHDNKIEERPLFSLAQKQTHDHYVQETVADLKIHDSICTEMRRDTGEMQVAFQITGTNENSVFAQRNKYDLNESNKFSQKGGVNMLMRQSDSQIGISATMNEEGEICGEIIDVVKEQQFKFYENKPNRLKMHLQKIVGNQDEHEFIKHCKKKSQKLNFDQFIQLNGQETVTEEDKLKIFKKYCKNKILEEEIVSQLVFMLEQEELIKQISVISLLQK</sequence>
<gene>
    <name evidence="1" type="ORF">TPC1_31564</name>
</gene>
<name>A0A146JZV4_9EUKA</name>
<reference evidence="1" key="1">
    <citation type="submission" date="2015-07" db="EMBL/GenBank/DDBJ databases">
        <title>Adaptation to a free-living lifestyle via gene acquisitions in the diplomonad Trepomonas sp. PC1.</title>
        <authorList>
            <person name="Xu F."/>
            <person name="Jerlstrom-Hultqvist J."/>
            <person name="Kolisko M."/>
            <person name="Simpson A.G.B."/>
            <person name="Roger A.J."/>
            <person name="Svard S.G."/>
            <person name="Andersson J.O."/>
        </authorList>
    </citation>
    <scope>NUCLEOTIDE SEQUENCE</scope>
    <source>
        <strain evidence="1">PC1</strain>
    </source>
</reference>
<evidence type="ECO:0000313" key="1">
    <source>
        <dbReference type="EMBL" id="JAP88941.1"/>
    </source>
</evidence>
<dbReference type="AlphaFoldDB" id="A0A146JZV4"/>
<proteinExistence type="predicted"/>
<protein>
    <submittedName>
        <fullName evidence="1">Uncharacterized protein</fullName>
    </submittedName>
</protein>
<organism evidence="1">
    <name type="scientific">Trepomonas sp. PC1</name>
    <dbReference type="NCBI Taxonomy" id="1076344"/>
    <lineage>
        <taxon>Eukaryota</taxon>
        <taxon>Metamonada</taxon>
        <taxon>Diplomonadida</taxon>
        <taxon>Hexamitidae</taxon>
        <taxon>Hexamitinae</taxon>
        <taxon>Trepomonas</taxon>
    </lineage>
</organism>
<dbReference type="EMBL" id="GDID01007665">
    <property type="protein sequence ID" value="JAP88941.1"/>
    <property type="molecule type" value="Transcribed_RNA"/>
</dbReference>